<protein>
    <submittedName>
        <fullName evidence="1">Uncharacterized protein</fullName>
    </submittedName>
</protein>
<name>A0A1L7D3J0_9CORY</name>
<dbReference type="KEGG" id="cpho:CPHO_07245"/>
<accession>A0A1L7D3J0</accession>
<evidence type="ECO:0000313" key="1">
    <source>
        <dbReference type="EMBL" id="APT92719.1"/>
    </source>
</evidence>
<evidence type="ECO:0000313" key="2">
    <source>
        <dbReference type="Proteomes" id="UP000185491"/>
    </source>
</evidence>
<dbReference type="Proteomes" id="UP000185491">
    <property type="component" value="Chromosome"/>
</dbReference>
<proteinExistence type="predicted"/>
<gene>
    <name evidence="1" type="ORF">CPHO_07245</name>
</gene>
<dbReference type="RefSeq" id="WP_075734493.1">
    <property type="nucleotide sequence ID" value="NZ_CP009249.1"/>
</dbReference>
<organism evidence="1 2">
    <name type="scientific">Corynebacterium phocae</name>
    <dbReference type="NCBI Taxonomy" id="161895"/>
    <lineage>
        <taxon>Bacteria</taxon>
        <taxon>Bacillati</taxon>
        <taxon>Actinomycetota</taxon>
        <taxon>Actinomycetes</taxon>
        <taxon>Mycobacteriales</taxon>
        <taxon>Corynebacteriaceae</taxon>
        <taxon>Corynebacterium</taxon>
    </lineage>
</organism>
<reference evidence="1 2" key="1">
    <citation type="submission" date="2014-08" db="EMBL/GenBank/DDBJ databases">
        <title>Complete genome sequence of Corynebacterium phocae M408/89/1(T)(=DSM 44612(T)), isolated from the common seal (Phoca vitulina).</title>
        <authorList>
            <person name="Ruckert C."/>
            <person name="Albersmeier A."/>
            <person name="Winkler A."/>
            <person name="Kalinowski J."/>
        </authorList>
    </citation>
    <scope>NUCLEOTIDE SEQUENCE [LARGE SCALE GENOMIC DNA]</scope>
    <source>
        <strain evidence="1 2">M408/89/1</strain>
    </source>
</reference>
<dbReference type="EMBL" id="CP009249">
    <property type="protein sequence ID" value="APT92719.1"/>
    <property type="molecule type" value="Genomic_DNA"/>
</dbReference>
<keyword evidence="2" id="KW-1185">Reference proteome</keyword>
<sequence>MKHRDWLDRVRQEKSIRQVSIIAGIAQRTLANQYDRDRIHPENIIRIAISLEYSPWRALVDCEIMPPEYAVEVDPATSLRTVSDDDLVEEFLRRLRAGATNPAFDTPLDELPGFTD</sequence>
<dbReference type="STRING" id="161895.CPHO_07245"/>
<dbReference type="AlphaFoldDB" id="A0A1L7D3J0"/>